<evidence type="ECO:0008006" key="4">
    <source>
        <dbReference type="Google" id="ProtNLM"/>
    </source>
</evidence>
<proteinExistence type="predicted"/>
<dbReference type="PANTHER" id="PTHR46052">
    <property type="entry name" value="PHOSDUCIN-LIKE PROTEIN"/>
    <property type="match status" value="1"/>
</dbReference>
<protein>
    <recommendedName>
        <fullName evidence="4">Phosducin thioredoxin-like domain-containing protein</fullName>
    </recommendedName>
</protein>
<feature type="compositionally biased region" description="Basic and acidic residues" evidence="1">
    <location>
        <begin position="115"/>
        <end position="129"/>
    </location>
</feature>
<dbReference type="EMBL" id="ML009595">
    <property type="protein sequence ID" value="RKO96816.1"/>
    <property type="molecule type" value="Genomic_DNA"/>
</dbReference>
<evidence type="ECO:0000313" key="3">
    <source>
        <dbReference type="Proteomes" id="UP000268535"/>
    </source>
</evidence>
<feature type="region of interest" description="Disordered" evidence="1">
    <location>
        <begin position="71"/>
        <end position="129"/>
    </location>
</feature>
<sequence>MSLWRDTYDTHTIAHILAHPNCSADRCPGTRLPSSTSSLLVLNISLLPTMGAMGESDKAILRALQRHMDHEDDDMRNSDNDSLVSAASREGRPGDSDTDGDDDGEHGWRTPPKGGDGRGGRGHGDGEERLPDAVRDAALRRQAGLGGAMTGPKGVIADRAFHARQQAARRVAKQQADRERLDRGALKSGWLQRQIAAEQDTDDVDRLFAELEAETDALAGSAALAGHAPRFLAPGTFTALATDTFLDAVDGVPGDNDACLVAVHLYDPSHAASRVAHEVLAHIATRHPLALANAVGTLADGAAGGLPRHRTALAADGHLIHPPVRFAELPLAAAPIVLSHEALPALLVYRRSPPQHRGAAGNGVLQSTLLRMTDAVPGWAESGRCDPDELVDFLIKEGVLYEP</sequence>
<dbReference type="PANTHER" id="PTHR46052:SF1">
    <property type="entry name" value="PHOSDUCIN-LIKE PROTEIN"/>
    <property type="match status" value="1"/>
</dbReference>
<accession>A0A4P9WZL2</accession>
<dbReference type="InterPro" id="IPR051499">
    <property type="entry name" value="Phosducin-like_reg"/>
</dbReference>
<dbReference type="AlphaFoldDB" id="A0A4P9WZL2"/>
<evidence type="ECO:0000256" key="1">
    <source>
        <dbReference type="SAM" id="MobiDB-lite"/>
    </source>
</evidence>
<evidence type="ECO:0000313" key="2">
    <source>
        <dbReference type="EMBL" id="RKO96816.1"/>
    </source>
</evidence>
<dbReference type="Proteomes" id="UP000268535">
    <property type="component" value="Unassembled WGS sequence"/>
</dbReference>
<reference evidence="3" key="1">
    <citation type="journal article" date="2018" name="Nat. Microbiol.">
        <title>Leveraging single-cell genomics to expand the fungal tree of life.</title>
        <authorList>
            <person name="Ahrendt S.R."/>
            <person name="Quandt C.A."/>
            <person name="Ciobanu D."/>
            <person name="Clum A."/>
            <person name="Salamov A."/>
            <person name="Andreopoulos B."/>
            <person name="Cheng J.F."/>
            <person name="Woyke T."/>
            <person name="Pelin A."/>
            <person name="Henrissat B."/>
            <person name="Reynolds N.K."/>
            <person name="Benny G.L."/>
            <person name="Smith M.E."/>
            <person name="James T.Y."/>
            <person name="Grigoriev I.V."/>
        </authorList>
    </citation>
    <scope>NUCLEOTIDE SEQUENCE [LARGE SCALE GENOMIC DNA]</scope>
    <source>
        <strain evidence="3">ATCC 52028</strain>
    </source>
</reference>
<name>A0A4P9WZL2_9FUNG</name>
<gene>
    <name evidence="2" type="ORF">CAUPRSCDRAFT_11485</name>
</gene>
<organism evidence="2 3">
    <name type="scientific">Caulochytrium protostelioides</name>
    <dbReference type="NCBI Taxonomy" id="1555241"/>
    <lineage>
        <taxon>Eukaryota</taxon>
        <taxon>Fungi</taxon>
        <taxon>Fungi incertae sedis</taxon>
        <taxon>Chytridiomycota</taxon>
        <taxon>Chytridiomycota incertae sedis</taxon>
        <taxon>Chytridiomycetes</taxon>
        <taxon>Caulochytriales</taxon>
        <taxon>Caulochytriaceae</taxon>
        <taxon>Caulochytrium</taxon>
    </lineage>
</organism>